<gene>
    <name evidence="1" type="ORF">B0H66DRAFT_541747</name>
</gene>
<proteinExistence type="predicted"/>
<dbReference type="AlphaFoldDB" id="A0AAE0IR29"/>
<sequence length="71" mass="8237">MRGLVVTIFGYGHCFWSSLSLSPPISLDGLVFLCVSYYAREKECDTGYACLARPPVRSSRVQQPCRWWWCW</sequence>
<reference evidence="1" key="1">
    <citation type="journal article" date="2023" name="Mol. Phylogenet. Evol.">
        <title>Genome-scale phylogeny and comparative genomics of the fungal order Sordariales.</title>
        <authorList>
            <person name="Hensen N."/>
            <person name="Bonometti L."/>
            <person name="Westerberg I."/>
            <person name="Brannstrom I.O."/>
            <person name="Guillou S."/>
            <person name="Cros-Aarteil S."/>
            <person name="Calhoun S."/>
            <person name="Haridas S."/>
            <person name="Kuo A."/>
            <person name="Mondo S."/>
            <person name="Pangilinan J."/>
            <person name="Riley R."/>
            <person name="LaButti K."/>
            <person name="Andreopoulos B."/>
            <person name="Lipzen A."/>
            <person name="Chen C."/>
            <person name="Yan M."/>
            <person name="Daum C."/>
            <person name="Ng V."/>
            <person name="Clum A."/>
            <person name="Steindorff A."/>
            <person name="Ohm R.A."/>
            <person name="Martin F."/>
            <person name="Silar P."/>
            <person name="Natvig D.O."/>
            <person name="Lalanne C."/>
            <person name="Gautier V."/>
            <person name="Ament-Velasquez S.L."/>
            <person name="Kruys A."/>
            <person name="Hutchinson M.I."/>
            <person name="Powell A.J."/>
            <person name="Barry K."/>
            <person name="Miller A.N."/>
            <person name="Grigoriev I.V."/>
            <person name="Debuchy R."/>
            <person name="Gladieux P."/>
            <person name="Hiltunen Thoren M."/>
            <person name="Johannesson H."/>
        </authorList>
    </citation>
    <scope>NUCLEOTIDE SEQUENCE</scope>
    <source>
        <strain evidence="1">CBS 118394</strain>
    </source>
</reference>
<dbReference type="Proteomes" id="UP001283341">
    <property type="component" value="Unassembled WGS sequence"/>
</dbReference>
<comment type="caution">
    <text evidence="1">The sequence shown here is derived from an EMBL/GenBank/DDBJ whole genome shotgun (WGS) entry which is preliminary data.</text>
</comment>
<accession>A0AAE0IR29</accession>
<reference evidence="1" key="2">
    <citation type="submission" date="2023-06" db="EMBL/GenBank/DDBJ databases">
        <authorList>
            <consortium name="Lawrence Berkeley National Laboratory"/>
            <person name="Haridas S."/>
            <person name="Hensen N."/>
            <person name="Bonometti L."/>
            <person name="Westerberg I."/>
            <person name="Brannstrom I.O."/>
            <person name="Guillou S."/>
            <person name="Cros-Aarteil S."/>
            <person name="Calhoun S."/>
            <person name="Kuo A."/>
            <person name="Mondo S."/>
            <person name="Pangilinan J."/>
            <person name="Riley R."/>
            <person name="Labutti K."/>
            <person name="Andreopoulos B."/>
            <person name="Lipzen A."/>
            <person name="Chen C."/>
            <person name="Yanf M."/>
            <person name="Daum C."/>
            <person name="Ng V."/>
            <person name="Clum A."/>
            <person name="Steindorff A."/>
            <person name="Ohm R."/>
            <person name="Martin F."/>
            <person name="Silar P."/>
            <person name="Natvig D."/>
            <person name="Lalanne C."/>
            <person name="Gautier V."/>
            <person name="Ament-Velasquez S.L."/>
            <person name="Kruys A."/>
            <person name="Hutchinson M.I."/>
            <person name="Powell A.J."/>
            <person name="Barry K."/>
            <person name="Miller A.N."/>
            <person name="Grigoriev I.V."/>
            <person name="Debuchy R."/>
            <person name="Gladieux P."/>
            <person name="Thoren M.H."/>
            <person name="Johannesson H."/>
        </authorList>
    </citation>
    <scope>NUCLEOTIDE SEQUENCE</scope>
    <source>
        <strain evidence="1">CBS 118394</strain>
    </source>
</reference>
<evidence type="ECO:0000313" key="2">
    <source>
        <dbReference type="Proteomes" id="UP001283341"/>
    </source>
</evidence>
<organism evidence="1 2">
    <name type="scientific">Apodospora peruviana</name>
    <dbReference type="NCBI Taxonomy" id="516989"/>
    <lineage>
        <taxon>Eukaryota</taxon>
        <taxon>Fungi</taxon>
        <taxon>Dikarya</taxon>
        <taxon>Ascomycota</taxon>
        <taxon>Pezizomycotina</taxon>
        <taxon>Sordariomycetes</taxon>
        <taxon>Sordariomycetidae</taxon>
        <taxon>Sordariales</taxon>
        <taxon>Lasiosphaeriaceae</taxon>
        <taxon>Apodospora</taxon>
    </lineage>
</organism>
<protein>
    <submittedName>
        <fullName evidence="1">Uncharacterized protein</fullName>
    </submittedName>
</protein>
<name>A0AAE0IR29_9PEZI</name>
<evidence type="ECO:0000313" key="1">
    <source>
        <dbReference type="EMBL" id="KAK3329663.1"/>
    </source>
</evidence>
<dbReference type="EMBL" id="JAUEDM010000001">
    <property type="protein sequence ID" value="KAK3329663.1"/>
    <property type="molecule type" value="Genomic_DNA"/>
</dbReference>
<keyword evidence="2" id="KW-1185">Reference proteome</keyword>